<dbReference type="Proteomes" id="UP000324639">
    <property type="component" value="Chromosome Bgt_-09"/>
</dbReference>
<dbReference type="AlphaFoldDB" id="A0A9X9MN57"/>
<sequence>MPESCKKLDKQLFNIYQPRTIVPKQRE</sequence>
<dbReference type="EMBL" id="LR026992">
    <property type="protein sequence ID" value="VDB93854.1"/>
    <property type="molecule type" value="Genomic_DNA"/>
</dbReference>
<organism evidence="1 2">
    <name type="scientific">Blumeria graminis f. sp. tritici</name>
    <dbReference type="NCBI Taxonomy" id="62690"/>
    <lineage>
        <taxon>Eukaryota</taxon>
        <taxon>Fungi</taxon>
        <taxon>Dikarya</taxon>
        <taxon>Ascomycota</taxon>
        <taxon>Pezizomycotina</taxon>
        <taxon>Leotiomycetes</taxon>
        <taxon>Erysiphales</taxon>
        <taxon>Erysiphaceae</taxon>
        <taxon>Blumeria</taxon>
    </lineage>
</organism>
<evidence type="ECO:0000313" key="2">
    <source>
        <dbReference type="Proteomes" id="UP000324639"/>
    </source>
</evidence>
<accession>A0A9X9MN57</accession>
<keyword evidence="2" id="KW-1185">Reference proteome</keyword>
<protein>
    <submittedName>
        <fullName evidence="1">Bgt-51207</fullName>
    </submittedName>
</protein>
<name>A0A9X9MN57_BLUGR</name>
<reference evidence="1 2" key="1">
    <citation type="submission" date="2018-08" db="EMBL/GenBank/DDBJ databases">
        <authorList>
            <person name="Muller C M."/>
        </authorList>
    </citation>
    <scope>NUCLEOTIDE SEQUENCE [LARGE SCALE GENOMIC DNA]</scope>
</reference>
<evidence type="ECO:0000313" key="1">
    <source>
        <dbReference type="EMBL" id="VDB93854.1"/>
    </source>
</evidence>
<gene>
    <name evidence="1" type="ORF">BGT96224V316_LOCUS7446</name>
</gene>
<proteinExistence type="predicted"/>